<dbReference type="SUPFAM" id="SSF47413">
    <property type="entry name" value="lambda repressor-like DNA-binding domains"/>
    <property type="match status" value="1"/>
</dbReference>
<protein>
    <submittedName>
        <fullName evidence="3">Helix-turn-helix protein</fullName>
    </submittedName>
</protein>
<evidence type="ECO:0000313" key="3">
    <source>
        <dbReference type="EMBL" id="ROR54262.1"/>
    </source>
</evidence>
<comment type="caution">
    <text evidence="3">The sequence shown here is derived from an EMBL/GenBank/DDBJ whole genome shotgun (WGS) entry which is preliminary data.</text>
</comment>
<name>A0A3N1ZVS4_9ACTN</name>
<dbReference type="InterPro" id="IPR001387">
    <property type="entry name" value="Cro/C1-type_HTH"/>
</dbReference>
<dbReference type="PANTHER" id="PTHR46558:SF11">
    <property type="entry name" value="HTH-TYPE TRANSCRIPTIONAL REGULATOR XRE"/>
    <property type="match status" value="1"/>
</dbReference>
<dbReference type="SMART" id="SM00530">
    <property type="entry name" value="HTH_XRE"/>
    <property type="match status" value="1"/>
</dbReference>
<evidence type="ECO:0000313" key="4">
    <source>
        <dbReference type="Proteomes" id="UP000275749"/>
    </source>
</evidence>
<dbReference type="Pfam" id="PF01381">
    <property type="entry name" value="HTH_3"/>
    <property type="match status" value="1"/>
</dbReference>
<dbReference type="PROSITE" id="PS50943">
    <property type="entry name" value="HTH_CROC1"/>
    <property type="match status" value="1"/>
</dbReference>
<reference evidence="3 4" key="1">
    <citation type="submission" date="2018-11" db="EMBL/GenBank/DDBJ databases">
        <title>Sequencing the genomes of 1000 actinobacteria strains.</title>
        <authorList>
            <person name="Klenk H.-P."/>
        </authorList>
    </citation>
    <scope>NUCLEOTIDE SEQUENCE [LARGE SCALE GENOMIC DNA]</scope>
    <source>
        <strain evidence="3 4">DSM 10546</strain>
    </source>
</reference>
<evidence type="ECO:0000256" key="1">
    <source>
        <dbReference type="ARBA" id="ARBA00023125"/>
    </source>
</evidence>
<dbReference type="RefSeq" id="WP_123575427.1">
    <property type="nucleotide sequence ID" value="NZ_RKHG01000001.1"/>
</dbReference>
<evidence type="ECO:0000259" key="2">
    <source>
        <dbReference type="PROSITE" id="PS50943"/>
    </source>
</evidence>
<organism evidence="3 4">
    <name type="scientific">Luteococcus japonicus</name>
    <dbReference type="NCBI Taxonomy" id="33984"/>
    <lineage>
        <taxon>Bacteria</taxon>
        <taxon>Bacillati</taxon>
        <taxon>Actinomycetota</taxon>
        <taxon>Actinomycetes</taxon>
        <taxon>Propionibacteriales</taxon>
        <taxon>Propionibacteriaceae</taxon>
        <taxon>Luteococcus</taxon>
    </lineage>
</organism>
<dbReference type="InterPro" id="IPR010982">
    <property type="entry name" value="Lambda_DNA-bd_dom_sf"/>
</dbReference>
<dbReference type="AlphaFoldDB" id="A0A3N1ZVS4"/>
<feature type="domain" description="HTH cro/C1-type" evidence="2">
    <location>
        <begin position="7"/>
        <end position="61"/>
    </location>
</feature>
<proteinExistence type="predicted"/>
<dbReference type="CDD" id="cd00093">
    <property type="entry name" value="HTH_XRE"/>
    <property type="match status" value="1"/>
</dbReference>
<dbReference type="GO" id="GO:0003677">
    <property type="term" value="F:DNA binding"/>
    <property type="evidence" value="ECO:0007669"/>
    <property type="project" value="UniProtKB-KW"/>
</dbReference>
<dbReference type="Proteomes" id="UP000275749">
    <property type="component" value="Unassembled WGS sequence"/>
</dbReference>
<accession>A0A3N1ZVS4</accession>
<dbReference type="PANTHER" id="PTHR46558">
    <property type="entry name" value="TRACRIPTIONAL REGULATORY PROTEIN-RELATED-RELATED"/>
    <property type="match status" value="1"/>
</dbReference>
<keyword evidence="1" id="KW-0238">DNA-binding</keyword>
<dbReference type="EMBL" id="RKHG01000001">
    <property type="protein sequence ID" value="ROR54262.1"/>
    <property type="molecule type" value="Genomic_DNA"/>
</dbReference>
<dbReference type="Gene3D" id="1.10.260.40">
    <property type="entry name" value="lambda repressor-like DNA-binding domains"/>
    <property type="match status" value="1"/>
</dbReference>
<sequence length="203" mass="22313">MTTAGRIRECRTTAGLSHAELSNRLSVSRQAVSKWESGAGLPDVENLKQMAKLFDVSVDHLLVDETATDRGEVAMRQPIDLASMQPYTIPGKRMGSRAHAAVLAAYPQATSVWALARSQRNTRSQNALEWIISLFSDANGFGIFGTADALSDHDARYLVESANRQLLVSVGQHEITSRELGERITGKKFTIGQDSFRRAVQVR</sequence>
<gene>
    <name evidence="3" type="ORF">EDD41_1459</name>
</gene>